<evidence type="ECO:0000256" key="4">
    <source>
        <dbReference type="RuleBase" id="RU004514"/>
    </source>
</evidence>
<comment type="function">
    <text evidence="2">Pyridoxal 5'-phosphate (PLP)-binding protein, which may be involved in intracellular homeostatic regulation of pyridoxal 5'-phosphate (PLP), the active form of vitamin B6.</text>
</comment>
<sequence>MPPQASPVANHTACLAALRAAAIACGRDPSTVSLLPVSKYHPSSAILALHSQGIREFGENYVQELESKAAELPSDINWHFIGTLQSGKCKDLCRIENLSVIETVDSLSKATKLNNQRAKHWPNHPITCYLQVNTSDEPQKAGIPSSDLNQLQQLVEFFSSPECTTLRLAGLMTIGSRAASTADGLNPDFTKLSQLRNALNEKYGLDLQLSMGMSNDYKQAIAQGSNEVRIGTDIFGQRPTST</sequence>
<dbReference type="AlphaFoldDB" id="I2H928"/>
<protein>
    <recommendedName>
        <fullName evidence="2">Pyridoxal phosphate homeostasis protein</fullName>
        <shortName evidence="2">PLP homeostasis protein</shortName>
    </recommendedName>
</protein>
<dbReference type="OMA" id="PLEWHMI"/>
<dbReference type="EMBL" id="HE806324">
    <property type="protein sequence ID" value="CCH62880.1"/>
    <property type="molecule type" value="Genomic_DNA"/>
</dbReference>
<dbReference type="KEGG" id="tbl:TBLA_0I02220"/>
<keyword evidence="1 2" id="KW-0663">Pyridoxal phosphate</keyword>
<keyword evidence="7" id="KW-1185">Reference proteome</keyword>
<dbReference type="Proteomes" id="UP000002866">
    <property type="component" value="Chromosome 9"/>
</dbReference>
<dbReference type="HOGENOM" id="CLU_059988_2_0_1"/>
<name>I2H928_HENB6</name>
<accession>I2H928</accession>
<dbReference type="InterPro" id="IPR011078">
    <property type="entry name" value="PyrdxlP_homeostasis"/>
</dbReference>
<evidence type="ECO:0000259" key="5">
    <source>
        <dbReference type="Pfam" id="PF01168"/>
    </source>
</evidence>
<reference evidence="6 7" key="1">
    <citation type="journal article" date="2011" name="Proc. Natl. Acad. Sci. U.S.A.">
        <title>Evolutionary erosion of yeast sex chromosomes by mating-type switching accidents.</title>
        <authorList>
            <person name="Gordon J.L."/>
            <person name="Armisen D."/>
            <person name="Proux-Wera E."/>
            <person name="Oheigeartaigh S.S."/>
            <person name="Byrne K.P."/>
            <person name="Wolfe K.H."/>
        </authorList>
    </citation>
    <scope>NUCLEOTIDE SEQUENCE [LARGE SCALE GENOMIC DNA]</scope>
    <source>
        <strain evidence="7">ATCC 34711 / CBS 6284 / DSM 70876 / NBRC 10599 / NRRL Y-10934 / UCD 77-7</strain>
    </source>
</reference>
<dbReference type="PIRSF" id="PIRSF004848">
    <property type="entry name" value="YBL036c_PLPDEIII"/>
    <property type="match status" value="1"/>
</dbReference>
<dbReference type="Gene3D" id="3.20.20.10">
    <property type="entry name" value="Alanine racemase"/>
    <property type="match status" value="1"/>
</dbReference>
<dbReference type="OrthoDB" id="10264196at2759"/>
<dbReference type="NCBIfam" id="TIGR00044">
    <property type="entry name" value="YggS family pyridoxal phosphate-dependent enzyme"/>
    <property type="match status" value="1"/>
</dbReference>
<dbReference type="eggNOG" id="KOG3157">
    <property type="taxonomic scope" value="Eukaryota"/>
</dbReference>
<dbReference type="GO" id="GO:0030170">
    <property type="term" value="F:pyridoxal phosphate binding"/>
    <property type="evidence" value="ECO:0007669"/>
    <property type="project" value="UniProtKB-UniRule"/>
</dbReference>
<dbReference type="InterPro" id="IPR029066">
    <property type="entry name" value="PLP-binding_barrel"/>
</dbReference>
<feature type="domain" description="Alanine racemase N-terminal" evidence="5">
    <location>
        <begin position="45"/>
        <end position="239"/>
    </location>
</feature>
<feature type="modified residue" description="N6-(pyridoxal phosphate)lysine" evidence="2 3">
    <location>
        <position position="39"/>
    </location>
</feature>
<evidence type="ECO:0000256" key="3">
    <source>
        <dbReference type="PIRSR" id="PIRSR004848-1"/>
    </source>
</evidence>
<dbReference type="PANTHER" id="PTHR10146:SF14">
    <property type="entry name" value="PYRIDOXAL PHOSPHATE HOMEOSTASIS PROTEIN"/>
    <property type="match status" value="1"/>
</dbReference>
<dbReference type="FunCoup" id="I2H928">
    <property type="interactions" value="517"/>
</dbReference>
<evidence type="ECO:0000313" key="6">
    <source>
        <dbReference type="EMBL" id="CCH62880.1"/>
    </source>
</evidence>
<dbReference type="RefSeq" id="XP_004182399.1">
    <property type="nucleotide sequence ID" value="XM_004182351.1"/>
</dbReference>
<comment type="similarity">
    <text evidence="2 4">Belongs to the pyridoxal phosphate-binding protein YggS/PROSC family.</text>
</comment>
<evidence type="ECO:0000313" key="7">
    <source>
        <dbReference type="Proteomes" id="UP000002866"/>
    </source>
</evidence>
<comment type="cofactor">
    <cofactor evidence="3">
        <name>pyridoxal 5'-phosphate</name>
        <dbReference type="ChEBI" id="CHEBI:597326"/>
    </cofactor>
</comment>
<evidence type="ECO:0000256" key="2">
    <source>
        <dbReference type="HAMAP-Rule" id="MF_03225"/>
    </source>
</evidence>
<gene>
    <name evidence="6" type="primary">TBLA0I02220</name>
    <name evidence="6" type="ORF">TBLA_0I02220</name>
</gene>
<dbReference type="InParanoid" id="I2H928"/>
<dbReference type="GeneID" id="14498057"/>
<organism evidence="6 7">
    <name type="scientific">Henningerozyma blattae (strain ATCC 34711 / CBS 6284 / DSM 70876 / NBRC 10599 / NRRL Y-10934 / UCD 77-7)</name>
    <name type="common">Yeast</name>
    <name type="synonym">Tetrapisispora blattae</name>
    <dbReference type="NCBI Taxonomy" id="1071380"/>
    <lineage>
        <taxon>Eukaryota</taxon>
        <taxon>Fungi</taxon>
        <taxon>Dikarya</taxon>
        <taxon>Ascomycota</taxon>
        <taxon>Saccharomycotina</taxon>
        <taxon>Saccharomycetes</taxon>
        <taxon>Saccharomycetales</taxon>
        <taxon>Saccharomycetaceae</taxon>
        <taxon>Henningerozyma</taxon>
    </lineage>
</organism>
<dbReference type="Pfam" id="PF01168">
    <property type="entry name" value="Ala_racemase_N"/>
    <property type="match status" value="1"/>
</dbReference>
<dbReference type="FunFam" id="3.20.20.10:FF:000018">
    <property type="entry name" value="Pyridoxal phosphate homeostasis protein"/>
    <property type="match status" value="1"/>
</dbReference>
<dbReference type="HAMAP" id="MF_02087">
    <property type="entry name" value="PLP_homeostasis"/>
    <property type="match status" value="1"/>
</dbReference>
<dbReference type="SUPFAM" id="SSF51419">
    <property type="entry name" value="PLP-binding barrel"/>
    <property type="match status" value="1"/>
</dbReference>
<dbReference type="CDD" id="cd06822">
    <property type="entry name" value="PLPDE_III_YBL036c_euk"/>
    <property type="match status" value="1"/>
</dbReference>
<evidence type="ECO:0000256" key="1">
    <source>
        <dbReference type="ARBA" id="ARBA00022898"/>
    </source>
</evidence>
<dbReference type="InterPro" id="IPR001608">
    <property type="entry name" value="Ala_racemase_N"/>
</dbReference>
<dbReference type="PANTHER" id="PTHR10146">
    <property type="entry name" value="PROLINE SYNTHETASE CO-TRANSCRIBED BACTERIAL HOMOLOG PROTEIN"/>
    <property type="match status" value="1"/>
</dbReference>
<proteinExistence type="inferred from homology"/>
<dbReference type="STRING" id="1071380.I2H928"/>